<protein>
    <submittedName>
        <fullName evidence="1">Acetone carboxylase subunit gamma</fullName>
    </submittedName>
</protein>
<dbReference type="InterPro" id="IPR016750">
    <property type="entry name" value="Aceto_COase_bsu/gsu"/>
</dbReference>
<dbReference type="OrthoDB" id="179449at2157"/>
<dbReference type="AlphaFoldDB" id="A0A6B0T4F6"/>
<dbReference type="EMBL" id="WUUT01000001">
    <property type="protein sequence ID" value="MXR50383.1"/>
    <property type="molecule type" value="Genomic_DNA"/>
</dbReference>
<accession>A0A6B0T4F6</accession>
<dbReference type="Pfam" id="PF08882">
    <property type="entry name" value="Acetone_carb_G"/>
    <property type="match status" value="1"/>
</dbReference>
<comment type="caution">
    <text evidence="1">The sequence shown here is derived from an EMBL/GenBank/DDBJ whole genome shotgun (WGS) entry which is preliminary data.</text>
</comment>
<dbReference type="PIRSF" id="PIRSF019217">
    <property type="entry name" value="Acetone_carboxlyase_gsu"/>
    <property type="match status" value="1"/>
</dbReference>
<dbReference type="RefSeq" id="WP_159762518.1">
    <property type="nucleotide sequence ID" value="NZ_WUUT01000001.1"/>
</dbReference>
<sequence length="166" mass="19530">MSTDTTQIEKLIDGELSWEELRNDVLPDPKDPDRFETTRQILQEKVEFDEPILVPLNDHLFAVGTEDGRVVKGECGHEFGPLADNWKEYCKVRVREDESEMRELYPENMTPEPDWQFQLREFFCPECFTLIDVDAVPAGYPVLKPFDPDIDAFYEEWEDRTPPDRE</sequence>
<evidence type="ECO:0000313" key="1">
    <source>
        <dbReference type="EMBL" id="MXR50383.1"/>
    </source>
</evidence>
<evidence type="ECO:0000313" key="2">
    <source>
        <dbReference type="Proteomes" id="UP000466535"/>
    </source>
</evidence>
<name>A0A6B0T4F6_9EURY</name>
<dbReference type="Proteomes" id="UP000466535">
    <property type="component" value="Unassembled WGS sequence"/>
</dbReference>
<organism evidence="1 2">
    <name type="scientific">Halovenus carboxidivorans</name>
    <dbReference type="NCBI Taxonomy" id="2692199"/>
    <lineage>
        <taxon>Archaea</taxon>
        <taxon>Methanobacteriati</taxon>
        <taxon>Methanobacteriota</taxon>
        <taxon>Stenosarchaea group</taxon>
        <taxon>Halobacteria</taxon>
        <taxon>Halobacteriales</taxon>
        <taxon>Haloarculaceae</taxon>
        <taxon>Halovenus</taxon>
    </lineage>
</organism>
<proteinExistence type="predicted"/>
<reference evidence="1 2" key="1">
    <citation type="submission" date="2019-12" db="EMBL/GenBank/DDBJ databases">
        <title>Isolation and characterization of three novel carbon monoxide-oxidizing members of Halobacteria from salione crusts and soils.</title>
        <authorList>
            <person name="Myers M.R."/>
            <person name="King G.M."/>
        </authorList>
    </citation>
    <scope>NUCLEOTIDE SEQUENCE [LARGE SCALE GENOMIC DNA]</scope>
    <source>
        <strain evidence="1 2">WSH3</strain>
    </source>
</reference>
<gene>
    <name evidence="1" type="ORF">GRX03_02010</name>
</gene>
<keyword evidence="2" id="KW-1185">Reference proteome</keyword>